<feature type="domain" description="HTH cro/C1-type" evidence="4">
    <location>
        <begin position="12"/>
        <end position="66"/>
    </location>
</feature>
<dbReference type="Pfam" id="PF01381">
    <property type="entry name" value="HTH_3"/>
    <property type="match status" value="1"/>
</dbReference>
<evidence type="ECO:0000256" key="3">
    <source>
        <dbReference type="ARBA" id="ARBA00023163"/>
    </source>
</evidence>
<dbReference type="SUPFAM" id="SSF51182">
    <property type="entry name" value="RmlC-like cupins"/>
    <property type="match status" value="1"/>
</dbReference>
<dbReference type="InterPro" id="IPR013096">
    <property type="entry name" value="Cupin_2"/>
</dbReference>
<name>A0A345PK78_9BACI</name>
<protein>
    <submittedName>
        <fullName evidence="5">DNA-binding protein</fullName>
    </submittedName>
</protein>
<evidence type="ECO:0000256" key="1">
    <source>
        <dbReference type="ARBA" id="ARBA00023015"/>
    </source>
</evidence>
<dbReference type="CDD" id="cd02209">
    <property type="entry name" value="cupin_XRE_C"/>
    <property type="match status" value="1"/>
</dbReference>
<evidence type="ECO:0000313" key="6">
    <source>
        <dbReference type="Proteomes" id="UP000253908"/>
    </source>
</evidence>
<dbReference type="InterPro" id="IPR014710">
    <property type="entry name" value="RmlC-like_jellyroll"/>
</dbReference>
<dbReference type="AlphaFoldDB" id="A0A345PK78"/>
<dbReference type="GO" id="GO:0003700">
    <property type="term" value="F:DNA-binding transcription factor activity"/>
    <property type="evidence" value="ECO:0007669"/>
    <property type="project" value="TreeGrafter"/>
</dbReference>
<evidence type="ECO:0000313" key="5">
    <source>
        <dbReference type="EMBL" id="AXI10408.1"/>
    </source>
</evidence>
<dbReference type="Gene3D" id="1.10.260.40">
    <property type="entry name" value="lambda repressor-like DNA-binding domains"/>
    <property type="match status" value="1"/>
</dbReference>
<dbReference type="SUPFAM" id="SSF47413">
    <property type="entry name" value="lambda repressor-like DNA-binding domains"/>
    <property type="match status" value="1"/>
</dbReference>
<dbReference type="GO" id="GO:0005829">
    <property type="term" value="C:cytosol"/>
    <property type="evidence" value="ECO:0007669"/>
    <property type="project" value="TreeGrafter"/>
</dbReference>
<keyword evidence="2 5" id="KW-0238">DNA-binding</keyword>
<evidence type="ECO:0000256" key="2">
    <source>
        <dbReference type="ARBA" id="ARBA00023125"/>
    </source>
</evidence>
<dbReference type="Gene3D" id="2.60.120.10">
    <property type="entry name" value="Jelly Rolls"/>
    <property type="match status" value="1"/>
</dbReference>
<dbReference type="PANTHER" id="PTHR46797:SF23">
    <property type="entry name" value="HTH-TYPE TRANSCRIPTIONAL REGULATOR SUTR"/>
    <property type="match status" value="1"/>
</dbReference>
<dbReference type="Pfam" id="PF07883">
    <property type="entry name" value="Cupin_2"/>
    <property type="match status" value="1"/>
</dbReference>
<sequence length="186" mass="20978">MENIINIIGNNIGKIRKENGYSFDQLAQLTGVSKSMLAQIEKGQKTPTVTTLWKIASGLNVTPSLLMVKTQQATVQIVKTDNLTRLIEDDGKYIISPFLPFDNETKFEVYKMELEPGCIHISDPHFKDVKEYVFVYTGTIEIEIEDKVYKASSGEAIVFSGDVHHTYKNIGKETVSVFNLIFNPNR</sequence>
<dbReference type="InterPro" id="IPR011051">
    <property type="entry name" value="RmlC_Cupin_sf"/>
</dbReference>
<dbReference type="KEGG" id="ocn:CUC15_16355"/>
<accession>A0A345PK78</accession>
<dbReference type="GO" id="GO:0003677">
    <property type="term" value="F:DNA binding"/>
    <property type="evidence" value="ECO:0007669"/>
    <property type="project" value="UniProtKB-KW"/>
</dbReference>
<organism evidence="5 6">
    <name type="scientific">Oceanobacillus zhaokaii</name>
    <dbReference type="NCBI Taxonomy" id="2052660"/>
    <lineage>
        <taxon>Bacteria</taxon>
        <taxon>Bacillati</taxon>
        <taxon>Bacillota</taxon>
        <taxon>Bacilli</taxon>
        <taxon>Bacillales</taxon>
        <taxon>Bacillaceae</taxon>
        <taxon>Oceanobacillus</taxon>
    </lineage>
</organism>
<keyword evidence="3" id="KW-0804">Transcription</keyword>
<proteinExistence type="predicted"/>
<dbReference type="OrthoDB" id="9781521at2"/>
<keyword evidence="1" id="KW-0805">Transcription regulation</keyword>
<dbReference type="SMART" id="SM00530">
    <property type="entry name" value="HTH_XRE"/>
    <property type="match status" value="1"/>
</dbReference>
<dbReference type="Proteomes" id="UP000253908">
    <property type="component" value="Chromosome"/>
</dbReference>
<dbReference type="InterPro" id="IPR001387">
    <property type="entry name" value="Cro/C1-type_HTH"/>
</dbReference>
<dbReference type="PANTHER" id="PTHR46797">
    <property type="entry name" value="HTH-TYPE TRANSCRIPTIONAL REGULATOR"/>
    <property type="match status" value="1"/>
</dbReference>
<dbReference type="CDD" id="cd00093">
    <property type="entry name" value="HTH_XRE"/>
    <property type="match status" value="1"/>
</dbReference>
<dbReference type="InterPro" id="IPR010982">
    <property type="entry name" value="Lambda_DNA-bd_dom_sf"/>
</dbReference>
<gene>
    <name evidence="5" type="ORF">CUC15_16355</name>
</gene>
<reference evidence="6" key="1">
    <citation type="submission" date="2017-11" db="EMBL/GenBank/DDBJ databases">
        <authorList>
            <person name="Zhu W."/>
        </authorList>
    </citation>
    <scope>NUCLEOTIDE SEQUENCE [LARGE SCALE GENOMIC DNA]</scope>
    <source>
        <strain evidence="6">160</strain>
    </source>
</reference>
<dbReference type="InterPro" id="IPR050807">
    <property type="entry name" value="TransReg_Diox_bact_type"/>
</dbReference>
<keyword evidence="6" id="KW-1185">Reference proteome</keyword>
<dbReference type="RefSeq" id="WP_114917694.1">
    <property type="nucleotide sequence ID" value="NZ_CP024848.1"/>
</dbReference>
<evidence type="ECO:0000259" key="4">
    <source>
        <dbReference type="PROSITE" id="PS50943"/>
    </source>
</evidence>
<dbReference type="EMBL" id="CP024848">
    <property type="protein sequence ID" value="AXI10408.1"/>
    <property type="molecule type" value="Genomic_DNA"/>
</dbReference>
<dbReference type="PROSITE" id="PS50943">
    <property type="entry name" value="HTH_CROC1"/>
    <property type="match status" value="1"/>
</dbReference>